<organism evidence="1">
    <name type="scientific">marine sediment metagenome</name>
    <dbReference type="NCBI Taxonomy" id="412755"/>
    <lineage>
        <taxon>unclassified sequences</taxon>
        <taxon>metagenomes</taxon>
        <taxon>ecological metagenomes</taxon>
    </lineage>
</organism>
<gene>
    <name evidence="1" type="ORF">LCGC14_1380290</name>
</gene>
<evidence type="ECO:0000313" key="1">
    <source>
        <dbReference type="EMBL" id="KKM76414.1"/>
    </source>
</evidence>
<name>A0A0F9K2Z0_9ZZZZ</name>
<proteinExistence type="predicted"/>
<protein>
    <submittedName>
        <fullName evidence="1">Uncharacterized protein</fullName>
    </submittedName>
</protein>
<reference evidence="1" key="1">
    <citation type="journal article" date="2015" name="Nature">
        <title>Complex archaea that bridge the gap between prokaryotes and eukaryotes.</title>
        <authorList>
            <person name="Spang A."/>
            <person name="Saw J.H."/>
            <person name="Jorgensen S.L."/>
            <person name="Zaremba-Niedzwiedzka K."/>
            <person name="Martijn J."/>
            <person name="Lind A.E."/>
            <person name="van Eijk R."/>
            <person name="Schleper C."/>
            <person name="Guy L."/>
            <person name="Ettema T.J."/>
        </authorList>
    </citation>
    <scope>NUCLEOTIDE SEQUENCE</scope>
</reference>
<comment type="caution">
    <text evidence="1">The sequence shown here is derived from an EMBL/GenBank/DDBJ whole genome shotgun (WGS) entry which is preliminary data.</text>
</comment>
<accession>A0A0F9K2Z0</accession>
<sequence length="98" mass="11613">MKQTVNFSQFCDAFRGMNRDNNFSYDGKRALFDYIEEYEEGTGEDTELDIIALCCEFTEYENLAELQENYSDIESTEELNDHTTVIMIDNERFIIQDY</sequence>
<dbReference type="EMBL" id="LAZR01008812">
    <property type="protein sequence ID" value="KKM76414.1"/>
    <property type="molecule type" value="Genomic_DNA"/>
</dbReference>
<dbReference type="AlphaFoldDB" id="A0A0F9K2Z0"/>